<name>A0A259U2X2_9BACT</name>
<dbReference type="AlphaFoldDB" id="A0A259U2X2"/>
<evidence type="ECO:0000256" key="1">
    <source>
        <dbReference type="SAM" id="SignalP"/>
    </source>
</evidence>
<organism evidence="2 3">
    <name type="scientific">Rubricoccus marinus</name>
    <dbReference type="NCBI Taxonomy" id="716817"/>
    <lineage>
        <taxon>Bacteria</taxon>
        <taxon>Pseudomonadati</taxon>
        <taxon>Rhodothermota</taxon>
        <taxon>Rhodothermia</taxon>
        <taxon>Rhodothermales</taxon>
        <taxon>Rubricoccaceae</taxon>
        <taxon>Rubricoccus</taxon>
    </lineage>
</organism>
<evidence type="ECO:0000313" key="3">
    <source>
        <dbReference type="Proteomes" id="UP000216446"/>
    </source>
</evidence>
<dbReference type="Proteomes" id="UP000216446">
    <property type="component" value="Unassembled WGS sequence"/>
</dbReference>
<dbReference type="RefSeq" id="WP_094550813.1">
    <property type="nucleotide sequence ID" value="NZ_MQWB01000001.1"/>
</dbReference>
<keyword evidence="1" id="KW-0732">Signal</keyword>
<keyword evidence="3" id="KW-1185">Reference proteome</keyword>
<feature type="chain" id="PRO_5011994495" evidence="1">
    <location>
        <begin position="20"/>
        <end position="249"/>
    </location>
</feature>
<comment type="caution">
    <text evidence="2">The sequence shown here is derived from an EMBL/GenBank/DDBJ whole genome shotgun (WGS) entry which is preliminary data.</text>
</comment>
<reference evidence="2 3" key="1">
    <citation type="submission" date="2016-11" db="EMBL/GenBank/DDBJ databases">
        <title>Study of marine rhodopsin-containing bacteria.</title>
        <authorList>
            <person name="Yoshizawa S."/>
            <person name="Kumagai Y."/>
            <person name="Kogure K."/>
        </authorList>
    </citation>
    <scope>NUCLEOTIDE SEQUENCE [LARGE SCALE GENOMIC DNA]</scope>
    <source>
        <strain evidence="2 3">SG-29</strain>
    </source>
</reference>
<dbReference type="EMBL" id="MQWB01000001">
    <property type="protein sequence ID" value="OZC04393.1"/>
    <property type="molecule type" value="Genomic_DNA"/>
</dbReference>
<proteinExistence type="predicted"/>
<gene>
    <name evidence="2" type="ORF">BSZ36_16240</name>
</gene>
<dbReference type="InParanoid" id="A0A259U2X2"/>
<feature type="signal peptide" evidence="1">
    <location>
        <begin position="1"/>
        <end position="19"/>
    </location>
</feature>
<evidence type="ECO:0000313" key="2">
    <source>
        <dbReference type="EMBL" id="OZC04393.1"/>
    </source>
</evidence>
<accession>A0A259U2X2</accession>
<protein>
    <submittedName>
        <fullName evidence="2">Uncharacterized protein</fullName>
    </submittedName>
</protein>
<sequence length="249" mass="25253">MTRSRFSLPLLIVLLVATAAPTSAQSFWQRARDAAKSTIQSGVDAVRKDVERRSSAAINGFMGDSTATAEASGGAFAPGATVVFELGGDPGTLPGGIHVWGGAFALTDDGALEASESGAFDVVLDGPMPDAFTVEFDLLASGATPFIQISVASESGDPAGESYVIVDGESGLALGSASGGEYVSPEIAGADEIPVRLAVDGAEARLYLGDALVASVSDADFGQDIRVQFVVDGVADVPVAFHGLRVATD</sequence>